<organism evidence="2 3">
    <name type="scientific">Paractinoplanes atraurantiacus</name>
    <dbReference type="NCBI Taxonomy" id="1036182"/>
    <lineage>
        <taxon>Bacteria</taxon>
        <taxon>Bacillati</taxon>
        <taxon>Actinomycetota</taxon>
        <taxon>Actinomycetes</taxon>
        <taxon>Micromonosporales</taxon>
        <taxon>Micromonosporaceae</taxon>
        <taxon>Paractinoplanes</taxon>
    </lineage>
</organism>
<dbReference type="Gene3D" id="3.40.390.10">
    <property type="entry name" value="Collagenase (Catalytic Domain)"/>
    <property type="match status" value="1"/>
</dbReference>
<evidence type="ECO:0000313" key="2">
    <source>
        <dbReference type="EMBL" id="SNY23877.1"/>
    </source>
</evidence>
<dbReference type="GO" id="GO:0004222">
    <property type="term" value="F:metalloendopeptidase activity"/>
    <property type="evidence" value="ECO:0007669"/>
    <property type="project" value="InterPro"/>
</dbReference>
<reference evidence="2 3" key="1">
    <citation type="submission" date="2017-09" db="EMBL/GenBank/DDBJ databases">
        <authorList>
            <person name="Ehlers B."/>
            <person name="Leendertz F.H."/>
        </authorList>
    </citation>
    <scope>NUCLEOTIDE SEQUENCE [LARGE SCALE GENOMIC DNA]</scope>
    <source>
        <strain evidence="2 3">CGMCC 4.6857</strain>
    </source>
</reference>
<dbReference type="InterPro" id="IPR006026">
    <property type="entry name" value="Peptidase_Metallo"/>
</dbReference>
<sequence length="341" mass="38369">MEKLRYCAAPPRTMPVLPSDMPADRRRAIIVSRVMWANGTKLRYAFMETGRDDQKAVVRESFAEWKGIGIGLDFEEVTSLAEAEVRVGFEQGDGSWSYLGRDVLGIGQNDRTMNFGWDLTTPYGRTTARHEIGHTLGLPHEHQNPNAGIVWDEEAVYAFLGAPPNNWPRETTFHNVLRKLDPAEVKGSDWDPESVMEYSFPSGLVISPEEYKTNGIRPPGTISKIDQEQVLIWYPGLQPQLPRLTPFQSTPMSLKPGEQFNAEIVPDASREYSIGTFGAADVVLVLFEEVDGELRYLAGDDDSGEDRNALINVKLFAGRRYVVRARLYYAWASGESAVMYW</sequence>
<dbReference type="OrthoDB" id="3669864at2"/>
<gene>
    <name evidence="2" type="ORF">SAMN05421748_102108</name>
</gene>
<name>A0A285GJY0_9ACTN</name>
<proteinExistence type="predicted"/>
<feature type="domain" description="Peptidase metallopeptidase" evidence="1">
    <location>
        <begin position="32"/>
        <end position="173"/>
    </location>
</feature>
<dbReference type="RefSeq" id="WP_097318886.1">
    <property type="nucleotide sequence ID" value="NZ_OBDY01000002.1"/>
</dbReference>
<dbReference type="InterPro" id="IPR024079">
    <property type="entry name" value="MetalloPept_cat_dom_sf"/>
</dbReference>
<protein>
    <submittedName>
        <fullName evidence="2">Astacin (Peptidase family M12A)</fullName>
    </submittedName>
</protein>
<dbReference type="GO" id="GO:0006508">
    <property type="term" value="P:proteolysis"/>
    <property type="evidence" value="ECO:0007669"/>
    <property type="project" value="InterPro"/>
</dbReference>
<evidence type="ECO:0000313" key="3">
    <source>
        <dbReference type="Proteomes" id="UP000219612"/>
    </source>
</evidence>
<dbReference type="GO" id="GO:0008270">
    <property type="term" value="F:zinc ion binding"/>
    <property type="evidence" value="ECO:0007669"/>
    <property type="project" value="InterPro"/>
</dbReference>
<evidence type="ECO:0000259" key="1">
    <source>
        <dbReference type="SMART" id="SM00235"/>
    </source>
</evidence>
<dbReference type="SMART" id="SM00235">
    <property type="entry name" value="ZnMc"/>
    <property type="match status" value="1"/>
</dbReference>
<dbReference type="EMBL" id="OBDY01000002">
    <property type="protein sequence ID" value="SNY23877.1"/>
    <property type="molecule type" value="Genomic_DNA"/>
</dbReference>
<dbReference type="AlphaFoldDB" id="A0A285GJY0"/>
<dbReference type="Proteomes" id="UP000219612">
    <property type="component" value="Unassembled WGS sequence"/>
</dbReference>
<accession>A0A285GJY0</accession>
<keyword evidence="3" id="KW-1185">Reference proteome</keyword>
<dbReference type="Pfam" id="PF01400">
    <property type="entry name" value="Astacin"/>
    <property type="match status" value="1"/>
</dbReference>
<dbReference type="CDD" id="cd04327">
    <property type="entry name" value="ZnMc_MMP_like_3"/>
    <property type="match status" value="1"/>
</dbReference>
<dbReference type="SUPFAM" id="SSF55486">
    <property type="entry name" value="Metalloproteases ('zincins'), catalytic domain"/>
    <property type="match status" value="1"/>
</dbReference>
<dbReference type="InterPro" id="IPR001506">
    <property type="entry name" value="Peptidase_M12A"/>
</dbReference>